<evidence type="ECO:0000256" key="3">
    <source>
        <dbReference type="ARBA" id="ARBA00029447"/>
    </source>
</evidence>
<dbReference type="EMBL" id="FN543107">
    <property type="protein sequence ID" value="CBA32192.1"/>
    <property type="molecule type" value="Genomic_DNA"/>
</dbReference>
<comment type="similarity">
    <text evidence="3">Belongs to the methyl-accepting chemotaxis (MCP) protein family.</text>
</comment>
<dbReference type="CDD" id="cd06225">
    <property type="entry name" value="HAMP"/>
    <property type="match status" value="1"/>
</dbReference>
<dbReference type="Pfam" id="PF00672">
    <property type="entry name" value="HAMP"/>
    <property type="match status" value="1"/>
</dbReference>
<dbReference type="GO" id="GO:0005886">
    <property type="term" value="C:plasma membrane"/>
    <property type="evidence" value="ECO:0007669"/>
    <property type="project" value="TreeGrafter"/>
</dbReference>
<dbReference type="GO" id="GO:0006935">
    <property type="term" value="P:chemotaxis"/>
    <property type="evidence" value="ECO:0007669"/>
    <property type="project" value="TreeGrafter"/>
</dbReference>
<accession>C9YET4</accession>
<dbReference type="PANTHER" id="PTHR43531">
    <property type="entry name" value="PROTEIN ICFG"/>
    <property type="match status" value="1"/>
</dbReference>
<dbReference type="SMART" id="SM00283">
    <property type="entry name" value="MA"/>
    <property type="match status" value="1"/>
</dbReference>
<dbReference type="SUPFAM" id="SSF58104">
    <property type="entry name" value="Methyl-accepting chemotaxis protein (MCP) signaling domain"/>
    <property type="match status" value="1"/>
</dbReference>
<dbReference type="CDD" id="cd11386">
    <property type="entry name" value="MCP_signal"/>
    <property type="match status" value="1"/>
</dbReference>
<proteinExistence type="inferred from homology"/>
<reference evidence="7" key="1">
    <citation type="journal article" date="2010" name="Nature">
        <title>The Dynamic genome of Hydra.</title>
        <authorList>
            <person name="Chapman J.A."/>
            <person name="Kirkness E.F."/>
            <person name="Simakov O."/>
            <person name="Hampson S.E."/>
            <person name="Mitros T."/>
            <person name="Weinmaier T."/>
            <person name="Rattei T."/>
            <person name="Balasubramanian P.G."/>
            <person name="Borman J."/>
            <person name="Busam D."/>
            <person name="Disbennett K."/>
            <person name="Pfannkoch C."/>
            <person name="Sumin N."/>
            <person name="Sutton G."/>
            <person name="Viswanathan L."/>
            <person name="Walenz B."/>
            <person name="Goodstein D.M."/>
            <person name="Hellsten U."/>
            <person name="Kawashima T."/>
            <person name="Prochnik S.E."/>
            <person name="Putnam N.H."/>
            <person name="Shu S."/>
            <person name="Blumberg B."/>
            <person name="Dana C.E."/>
            <person name="Gee L."/>
            <person name="Kibler D.F."/>
            <person name="Law L."/>
            <person name="Lindgens D."/>
            <person name="Martinez D.E."/>
            <person name="Peng J."/>
            <person name="Wigge P.A."/>
            <person name="Bertulat B."/>
            <person name="Guder C."/>
            <person name="Nakamura Y."/>
            <person name="Ozbek S."/>
            <person name="Watanabe H."/>
            <person name="Khalturin K."/>
            <person name="Hemmrich G."/>
            <person name="Franke A."/>
            <person name="Augustin R."/>
            <person name="Fraune S."/>
            <person name="Hayakawa E."/>
            <person name="Hayakawa S."/>
            <person name="Hirose M."/>
            <person name="Hwang J."/>
            <person name="Ikeo K."/>
            <person name="Nishimiya-Fujisawa C."/>
            <person name="Ogura A."/>
            <person name="Takahashi T."/>
            <person name="Steinmetz P.R."/>
            <person name="Zhang X."/>
            <person name="Aufschnaiter R."/>
            <person name="Eder M.K."/>
            <person name="Gorny A.K."/>
            <person name="Salvenmoser W."/>
            <person name="Heimberg A.M."/>
            <person name="Wheeler B.M."/>
            <person name="Peterson K.J."/>
            <person name="Boettger A."/>
            <person name="Tischler P."/>
            <person name="Wolf A."/>
            <person name="Gojobori T."/>
            <person name="Remington K.A."/>
            <person name="Strausberg R.L."/>
            <person name="Venter J."/>
            <person name="Technau U."/>
            <person name="Hobmayer B."/>
            <person name="Bosch T.C."/>
            <person name="Holstein T.W."/>
            <person name="Fujisawa T."/>
            <person name="Bode H.R."/>
            <person name="David C.N."/>
            <person name="Rokhsar D.S."/>
            <person name="Steele R.E."/>
        </authorList>
    </citation>
    <scope>NUCLEOTIDE SEQUENCE</scope>
</reference>
<dbReference type="PROSITE" id="PS50111">
    <property type="entry name" value="CHEMOTAXIS_TRANSDUC_2"/>
    <property type="match status" value="1"/>
</dbReference>
<feature type="domain" description="Methyl-accepting transducer" evidence="5">
    <location>
        <begin position="263"/>
        <end position="492"/>
    </location>
</feature>
<sequence length="519" mass="54581">MKLSLKLPLAFAFALVLLFLGGVFGISTLNHAVSTYRLDVLNHVDANKKAADIAGQFSVAIQEWKNVLLRGKTPKDLDTYWSAHQKEMAKVIQGIDALSLEMDDETSKGIAAKLGVSMRGAAKGYEAAFEAYKASDFDFAAGDKAARGKDREAASLLLELRKHLSEEEAKSSETASALAARGSSLAYGVMTLVTLIGFAGSIWMSRQIVHPLNEAVSAADKVSRGDLTTRLDTSGKDEISDLLRSLQTMQQSLSHLVIKVREGAESVSHASTEIAQGNHDLSNRTEQQATALQEAAASMDELGATVSRSADGATQANHKALQASDVAARGGEVVHQVVETMRGIHTSSSRIAEIISVIDGIAFQTNILALNAAVEAARAGEQGRGFAVVASEVRSLAGRSAEAAKEIKSLIGASVEQVELGSSQVARAGQTMNEVVDAIREVTAMVGEITTASEEQRIGVNQAGSAVTLIDQATQQNAALVEEMAAAASGLQQQAHDLVGLVSVFKTGSNTMQPAALSA</sequence>
<dbReference type="GO" id="GO:0004888">
    <property type="term" value="F:transmembrane signaling receptor activity"/>
    <property type="evidence" value="ECO:0007669"/>
    <property type="project" value="TreeGrafter"/>
</dbReference>
<dbReference type="PROSITE" id="PS50885">
    <property type="entry name" value="HAMP"/>
    <property type="match status" value="1"/>
</dbReference>
<evidence type="ECO:0000259" key="6">
    <source>
        <dbReference type="PROSITE" id="PS50885"/>
    </source>
</evidence>
<evidence type="ECO:0000313" key="7">
    <source>
        <dbReference type="EMBL" id="CBA32192.1"/>
    </source>
</evidence>
<dbReference type="InterPro" id="IPR004089">
    <property type="entry name" value="MCPsignal_dom"/>
</dbReference>
<evidence type="ECO:0000259" key="5">
    <source>
        <dbReference type="PROSITE" id="PS50111"/>
    </source>
</evidence>
<comment type="subcellular location">
    <subcellularLocation>
        <location evidence="1">Membrane</location>
    </subcellularLocation>
</comment>
<protein>
    <submittedName>
        <fullName evidence="7">Methyl-accepting chemotaxis protein I</fullName>
    </submittedName>
</protein>
<keyword evidence="4" id="KW-0807">Transducer</keyword>
<dbReference type="InterPro" id="IPR051310">
    <property type="entry name" value="MCP_chemotaxis"/>
</dbReference>
<evidence type="ECO:0000256" key="1">
    <source>
        <dbReference type="ARBA" id="ARBA00004370"/>
    </source>
</evidence>
<feature type="domain" description="HAMP" evidence="6">
    <location>
        <begin position="206"/>
        <end position="258"/>
    </location>
</feature>
<dbReference type="Pfam" id="PF00015">
    <property type="entry name" value="MCPsignal"/>
    <property type="match status" value="1"/>
</dbReference>
<dbReference type="InterPro" id="IPR003660">
    <property type="entry name" value="HAMP_dom"/>
</dbReference>
<dbReference type="GO" id="GO:0007165">
    <property type="term" value="P:signal transduction"/>
    <property type="evidence" value="ECO:0007669"/>
    <property type="project" value="UniProtKB-KW"/>
</dbReference>
<evidence type="ECO:0000256" key="2">
    <source>
        <dbReference type="ARBA" id="ARBA00022481"/>
    </source>
</evidence>
<gene>
    <name evidence="7" type="primary">tsr</name>
    <name evidence="7" type="ORF">Csp_D30900</name>
</gene>
<evidence type="ECO:0000256" key="4">
    <source>
        <dbReference type="PROSITE-ProRule" id="PRU00284"/>
    </source>
</evidence>
<organism evidence="7">
    <name type="scientific">Curvibacter symbiont subsp. Hydra magnipapillata</name>
    <dbReference type="NCBI Taxonomy" id="667019"/>
    <lineage>
        <taxon>Bacteria</taxon>
        <taxon>Pseudomonadati</taxon>
        <taxon>Pseudomonadota</taxon>
        <taxon>Betaproteobacteria</taxon>
        <taxon>Burkholderiales</taxon>
        <taxon>Comamonadaceae</taxon>
        <taxon>Curvibacter</taxon>
    </lineage>
</organism>
<dbReference type="AlphaFoldDB" id="C9YET4"/>
<dbReference type="FunFam" id="1.10.287.950:FF:000001">
    <property type="entry name" value="Methyl-accepting chemotaxis sensory transducer"/>
    <property type="match status" value="1"/>
</dbReference>
<dbReference type="Gene3D" id="1.10.287.950">
    <property type="entry name" value="Methyl-accepting chemotaxis protein"/>
    <property type="match status" value="1"/>
</dbReference>
<keyword evidence="2" id="KW-0488">Methylation</keyword>
<name>C9YET4_CURXX</name>
<dbReference type="PANTHER" id="PTHR43531:SF14">
    <property type="entry name" value="METHYL-ACCEPTING CHEMOTAXIS PROTEIN I-RELATED"/>
    <property type="match status" value="1"/>
</dbReference>
<dbReference type="SMART" id="SM00304">
    <property type="entry name" value="HAMP"/>
    <property type="match status" value="1"/>
</dbReference>